<protein>
    <submittedName>
        <fullName evidence="2">Sel1 repeat family protein</fullName>
    </submittedName>
</protein>
<dbReference type="InterPro" id="IPR052945">
    <property type="entry name" value="Mitotic_Regulator"/>
</dbReference>
<dbReference type="AlphaFoldDB" id="A0A317TYR5"/>
<proteinExistence type="predicted"/>
<evidence type="ECO:0000313" key="3">
    <source>
        <dbReference type="Proteomes" id="UP000247152"/>
    </source>
</evidence>
<dbReference type="SUPFAM" id="SSF81901">
    <property type="entry name" value="HCP-like"/>
    <property type="match status" value="1"/>
</dbReference>
<dbReference type="PANTHER" id="PTHR43628:SF1">
    <property type="entry name" value="CHITIN SYNTHASE REGULATORY FACTOR 2-RELATED"/>
    <property type="match status" value="1"/>
</dbReference>
<dbReference type="InterPro" id="IPR006597">
    <property type="entry name" value="Sel1-like"/>
</dbReference>
<dbReference type="EMBL" id="QHJG01000048">
    <property type="protein sequence ID" value="PWY54025.1"/>
    <property type="molecule type" value="Genomic_DNA"/>
</dbReference>
<evidence type="ECO:0000313" key="1">
    <source>
        <dbReference type="EMBL" id="PWY54025.1"/>
    </source>
</evidence>
<sequence>MNYSEIYFGEGYQRYFNEKFIGYAENDIKYDDAKSCYDLAEYYRCNHDEKKADLYYKKAFSLFEKLSERENIDANYYVGYFYQYGFGVDQNMKQAEKFYTLAFKEMSKYKSNPHYYYLIGRMYESGFSENKFGDVNYEKAAYYYRMAASLNYYDAFYRLGYIDAMKK</sequence>
<name>A0A317TYR5_9GAMM</name>
<organism evidence="1 3">
    <name type="scientific">Legionella qingyii</name>
    <dbReference type="NCBI Taxonomy" id="2184757"/>
    <lineage>
        <taxon>Bacteria</taxon>
        <taxon>Pseudomonadati</taxon>
        <taxon>Pseudomonadota</taxon>
        <taxon>Gammaproteobacteria</taxon>
        <taxon>Legionellales</taxon>
        <taxon>Legionellaceae</taxon>
        <taxon>Legionella</taxon>
    </lineage>
</organism>
<evidence type="ECO:0000313" key="2">
    <source>
        <dbReference type="EMBL" id="RUR19880.1"/>
    </source>
</evidence>
<dbReference type="InterPro" id="IPR011990">
    <property type="entry name" value="TPR-like_helical_dom_sf"/>
</dbReference>
<dbReference type="EMBL" id="RZGX01000026">
    <property type="protein sequence ID" value="RUR19880.1"/>
    <property type="molecule type" value="Genomic_DNA"/>
</dbReference>
<accession>A0A317TYR5</accession>
<dbReference type="RefSeq" id="WP_110144091.1">
    <property type="nucleotide sequence ID" value="NZ_QHJG01000048.1"/>
</dbReference>
<reference evidence="1 3" key="1">
    <citation type="submission" date="2018-05" db="EMBL/GenBank/DDBJ databases">
        <title>Legionella qingyii sp.nov., whole genome shotgun sequence.</title>
        <authorList>
            <person name="Wu H."/>
            <person name="Zhu Q."/>
            <person name="Hu C."/>
        </authorList>
    </citation>
    <scope>NUCLEOTIDE SEQUENCE [LARGE SCALE GENOMIC DNA]</scope>
    <source>
        <strain evidence="1 3">HEB18</strain>
    </source>
</reference>
<comment type="caution">
    <text evidence="1">The sequence shown here is derived from an EMBL/GenBank/DDBJ whole genome shotgun (WGS) entry which is preliminary data.</text>
</comment>
<keyword evidence="4" id="KW-1185">Reference proteome</keyword>
<evidence type="ECO:0000313" key="4">
    <source>
        <dbReference type="Proteomes" id="UP000287374"/>
    </source>
</evidence>
<dbReference type="SMART" id="SM00671">
    <property type="entry name" value="SEL1"/>
    <property type="match status" value="3"/>
</dbReference>
<dbReference type="PANTHER" id="PTHR43628">
    <property type="entry name" value="ACTIVATOR OF C KINASE PROTEIN 1-RELATED"/>
    <property type="match status" value="1"/>
</dbReference>
<gene>
    <name evidence="1" type="ORF">DGG96_19170</name>
    <name evidence="2" type="ORF">ELY20_15280</name>
</gene>
<dbReference type="Gene3D" id="1.25.40.10">
    <property type="entry name" value="Tetratricopeptide repeat domain"/>
    <property type="match status" value="1"/>
</dbReference>
<dbReference type="Pfam" id="PF08238">
    <property type="entry name" value="Sel1"/>
    <property type="match status" value="3"/>
</dbReference>
<dbReference type="Proteomes" id="UP000247152">
    <property type="component" value="Unassembled WGS sequence"/>
</dbReference>
<reference evidence="2 4" key="2">
    <citation type="submission" date="2018-12" db="EMBL/GenBank/DDBJ databases">
        <title>Legionella sp,whole genome shotgun sequence.</title>
        <authorList>
            <person name="Wu H."/>
        </authorList>
    </citation>
    <scope>NUCLEOTIDE SEQUENCE [LARGE SCALE GENOMIC DNA]</scope>
    <source>
        <strain evidence="2">Km489</strain>
        <strain evidence="4">km489</strain>
    </source>
</reference>
<dbReference type="Proteomes" id="UP000287374">
    <property type="component" value="Unassembled WGS sequence"/>
</dbReference>